<dbReference type="GO" id="GO:0016020">
    <property type="term" value="C:membrane"/>
    <property type="evidence" value="ECO:0007669"/>
    <property type="project" value="InterPro"/>
</dbReference>
<dbReference type="EMBL" id="CAFAAW010000051">
    <property type="protein sequence ID" value="CAB4810450.1"/>
    <property type="molecule type" value="Genomic_DNA"/>
</dbReference>
<dbReference type="NCBIfam" id="NF045883">
    <property type="entry name" value="PIPSynth"/>
    <property type="match status" value="1"/>
</dbReference>
<keyword evidence="1" id="KW-1133">Transmembrane helix</keyword>
<gene>
    <name evidence="2" type="ORF">UFOPK3120_00554</name>
</gene>
<dbReference type="Pfam" id="PF01066">
    <property type="entry name" value="CDP-OH_P_transf"/>
    <property type="match status" value="1"/>
</dbReference>
<keyword evidence="1" id="KW-0472">Membrane</keyword>
<name>A0A6J6YLX7_9ZZZZ</name>
<organism evidence="2">
    <name type="scientific">freshwater metagenome</name>
    <dbReference type="NCBI Taxonomy" id="449393"/>
    <lineage>
        <taxon>unclassified sequences</taxon>
        <taxon>metagenomes</taxon>
        <taxon>ecological metagenomes</taxon>
    </lineage>
</organism>
<feature type="transmembrane region" description="Helical" evidence="1">
    <location>
        <begin position="62"/>
        <end position="82"/>
    </location>
</feature>
<evidence type="ECO:0000256" key="1">
    <source>
        <dbReference type="SAM" id="Phobius"/>
    </source>
</evidence>
<dbReference type="AlphaFoldDB" id="A0A6J6YLX7"/>
<feature type="transmembrane region" description="Helical" evidence="1">
    <location>
        <begin position="182"/>
        <end position="203"/>
    </location>
</feature>
<dbReference type="GO" id="GO:0016780">
    <property type="term" value="F:phosphotransferase activity, for other substituted phosphate groups"/>
    <property type="evidence" value="ECO:0007669"/>
    <property type="project" value="InterPro"/>
</dbReference>
<accession>A0A6J6YLX7</accession>
<dbReference type="Gene3D" id="1.20.120.1760">
    <property type="match status" value="1"/>
</dbReference>
<dbReference type="InterPro" id="IPR000462">
    <property type="entry name" value="CDP-OH_P_trans"/>
</dbReference>
<feature type="transmembrane region" description="Helical" evidence="1">
    <location>
        <begin position="122"/>
        <end position="140"/>
    </location>
</feature>
<reference evidence="2" key="1">
    <citation type="submission" date="2020-05" db="EMBL/GenBank/DDBJ databases">
        <authorList>
            <person name="Chiriac C."/>
            <person name="Salcher M."/>
            <person name="Ghai R."/>
            <person name="Kavagutti S V."/>
        </authorList>
    </citation>
    <scope>NUCLEOTIDE SEQUENCE</scope>
</reference>
<dbReference type="GO" id="GO:0008654">
    <property type="term" value="P:phospholipid biosynthetic process"/>
    <property type="evidence" value="ECO:0007669"/>
    <property type="project" value="InterPro"/>
</dbReference>
<feature type="transmembrane region" description="Helical" evidence="1">
    <location>
        <begin position="38"/>
        <end position="56"/>
    </location>
</feature>
<sequence>MITKPTMVFMLQSGLREPVAKIIDPIAKVLIKMRITPNWISLVGGLGSSISALILFSSGKFLTGVIAVSFFALFDLFDGTVARLSTRGSTKWGALLDSTLDRISDAAILIGGMIYFQNRDEVLVKIFLVAIVSSFMVSYVKARAEALQIQCNGGIAERTERLLIILTAYGVYDLGFSNAINIGVYLLATLATITVIQRIIIIYRGSLK</sequence>
<dbReference type="InterPro" id="IPR043130">
    <property type="entry name" value="CDP-OH_PTrfase_TM_dom"/>
</dbReference>
<evidence type="ECO:0000313" key="2">
    <source>
        <dbReference type="EMBL" id="CAB4810450.1"/>
    </source>
</evidence>
<protein>
    <submittedName>
        <fullName evidence="2">Unannotated protein</fullName>
    </submittedName>
</protein>
<keyword evidence="1" id="KW-0812">Transmembrane</keyword>
<proteinExistence type="predicted"/>